<feature type="compositionally biased region" description="Basic residues" evidence="1">
    <location>
        <begin position="324"/>
        <end position="375"/>
    </location>
</feature>
<evidence type="ECO:0000313" key="3">
    <source>
        <dbReference type="EMBL" id="EEB06194.1"/>
    </source>
</evidence>
<dbReference type="InterPro" id="IPR051189">
    <property type="entry name" value="Splicing_assoc_domain"/>
</dbReference>
<gene>
    <name evidence="4" type="primary">sqs2</name>
    <name evidence="3" type="ORF">SJAG_01232</name>
</gene>
<reference evidence="3 5" key="1">
    <citation type="journal article" date="2011" name="Science">
        <title>Comparative functional genomics of the fission yeasts.</title>
        <authorList>
            <person name="Rhind N."/>
            <person name="Chen Z."/>
            <person name="Yassour M."/>
            <person name="Thompson D.A."/>
            <person name="Haas B.J."/>
            <person name="Habib N."/>
            <person name="Wapinski I."/>
            <person name="Roy S."/>
            <person name="Lin M.F."/>
            <person name="Heiman D.I."/>
            <person name="Young S.K."/>
            <person name="Furuya K."/>
            <person name="Guo Y."/>
            <person name="Pidoux A."/>
            <person name="Chen H.M."/>
            <person name="Robbertse B."/>
            <person name="Goldberg J.M."/>
            <person name="Aoki K."/>
            <person name="Bayne E.H."/>
            <person name="Berlin A.M."/>
            <person name="Desjardins C.A."/>
            <person name="Dobbs E."/>
            <person name="Dukaj L."/>
            <person name="Fan L."/>
            <person name="FitzGerald M.G."/>
            <person name="French C."/>
            <person name="Gujja S."/>
            <person name="Hansen K."/>
            <person name="Keifenheim D."/>
            <person name="Levin J.Z."/>
            <person name="Mosher R.A."/>
            <person name="Mueller C.A."/>
            <person name="Pfiffner J."/>
            <person name="Priest M."/>
            <person name="Russ C."/>
            <person name="Smialowska A."/>
            <person name="Swoboda P."/>
            <person name="Sykes S.M."/>
            <person name="Vaughn M."/>
            <person name="Vengrova S."/>
            <person name="Yoder R."/>
            <person name="Zeng Q."/>
            <person name="Allshire R."/>
            <person name="Baulcombe D."/>
            <person name="Birren B.W."/>
            <person name="Brown W."/>
            <person name="Ekwall K."/>
            <person name="Kellis M."/>
            <person name="Leatherwood J."/>
            <person name="Levin H."/>
            <person name="Margalit H."/>
            <person name="Martienssen R."/>
            <person name="Nieduszynski C.A."/>
            <person name="Spatafora J.W."/>
            <person name="Friedman N."/>
            <person name="Dalgaard J.Z."/>
            <person name="Baumann P."/>
            <person name="Niki H."/>
            <person name="Regev A."/>
            <person name="Nusbaum C."/>
        </authorList>
    </citation>
    <scope>NUCLEOTIDE SEQUENCE [LARGE SCALE GENOMIC DNA]</scope>
    <source>
        <strain evidence="5">yFS275 / FY16936</strain>
    </source>
</reference>
<dbReference type="EMBL" id="KE651168">
    <property type="protein sequence ID" value="EEB06194.1"/>
    <property type="molecule type" value="Genomic_DNA"/>
</dbReference>
<dbReference type="AlphaFoldDB" id="B6K044"/>
<feature type="domain" description="G-patch" evidence="2">
    <location>
        <begin position="242"/>
        <end position="288"/>
    </location>
</feature>
<evidence type="ECO:0000256" key="1">
    <source>
        <dbReference type="SAM" id="MobiDB-lite"/>
    </source>
</evidence>
<keyword evidence="5" id="KW-1185">Reference proteome</keyword>
<dbReference type="Proteomes" id="UP000001744">
    <property type="component" value="Unassembled WGS sequence"/>
</dbReference>
<proteinExistence type="predicted"/>
<protein>
    <submittedName>
        <fullName evidence="3">RNA-binding protein</fullName>
    </submittedName>
</protein>
<dbReference type="OrthoDB" id="21470at2759"/>
<dbReference type="SMART" id="SM00443">
    <property type="entry name" value="G_patch"/>
    <property type="match status" value="1"/>
</dbReference>
<dbReference type="Pfam" id="PF01585">
    <property type="entry name" value="G-patch"/>
    <property type="match status" value="1"/>
</dbReference>
<sequence length="404" mass="44445">MVVIEDNTFIAWANMTASMFQAQAAYANAYQRTQPVTQTPQPSQNPPTIPGLRALQNQLLQGTPPFEVPTTEESTLPSLECLRDPNLSILQTESTTKPPVSFPKAPRALLHTLPPHVTAPSRSDELHTLVEDSLKEEEESLDQYKALFCHKRPLDDYVNTLEESGYRVDETNSFLKHVEGDRYHPIDVDVAMSKRYKLTTTTKTTRRVTEKKTTSTATVATTGLKPRVPDGTVVGASAPPLRRGKGLKLLQSMGWSEGLGLGSSNQGVVEPVKAVVKNNKRGLSEMNAEGVPVQALSVAHRNNMPNFPEAPKAKARNGMITRAKPKTKPKTQAKTKARTKTKRKQTTRKVTKKTTKKAATKRTTKKTTGRTKATKVKIEKGASRAKNKTSAAATKSKGKHHIWV</sequence>
<dbReference type="JaponicusDB" id="SJAG_01232">
    <property type="gene designation" value="sqs2"/>
</dbReference>
<evidence type="ECO:0000313" key="4">
    <source>
        <dbReference type="JaponicusDB" id="SJAG_01232"/>
    </source>
</evidence>
<dbReference type="PROSITE" id="PS50174">
    <property type="entry name" value="G_PATCH"/>
    <property type="match status" value="1"/>
</dbReference>
<dbReference type="PANTHER" id="PTHR14195">
    <property type="entry name" value="G PATCH DOMAIN CONTAINING PROTEIN 2"/>
    <property type="match status" value="1"/>
</dbReference>
<dbReference type="GeneID" id="7048383"/>
<dbReference type="STRING" id="402676.B6K044"/>
<name>B6K044_SCHJY</name>
<accession>B6K044</accession>
<dbReference type="HOGENOM" id="CLU_681783_0_0_1"/>
<dbReference type="VEuPathDB" id="FungiDB:SJAG_01232"/>
<dbReference type="GO" id="GO:0003676">
    <property type="term" value="F:nucleic acid binding"/>
    <property type="evidence" value="ECO:0007669"/>
    <property type="project" value="InterPro"/>
</dbReference>
<evidence type="ECO:0000313" key="5">
    <source>
        <dbReference type="Proteomes" id="UP000001744"/>
    </source>
</evidence>
<dbReference type="RefSeq" id="XP_002172487.1">
    <property type="nucleotide sequence ID" value="XM_002172451.2"/>
</dbReference>
<evidence type="ECO:0000259" key="2">
    <source>
        <dbReference type="PROSITE" id="PS50174"/>
    </source>
</evidence>
<dbReference type="eggNOG" id="KOG0154">
    <property type="taxonomic scope" value="Eukaryota"/>
</dbReference>
<dbReference type="InterPro" id="IPR000467">
    <property type="entry name" value="G_patch_dom"/>
</dbReference>
<organism evidence="3 5">
    <name type="scientific">Schizosaccharomyces japonicus (strain yFS275 / FY16936)</name>
    <name type="common">Fission yeast</name>
    <dbReference type="NCBI Taxonomy" id="402676"/>
    <lineage>
        <taxon>Eukaryota</taxon>
        <taxon>Fungi</taxon>
        <taxon>Dikarya</taxon>
        <taxon>Ascomycota</taxon>
        <taxon>Taphrinomycotina</taxon>
        <taxon>Schizosaccharomycetes</taxon>
        <taxon>Schizosaccharomycetales</taxon>
        <taxon>Schizosaccharomycetaceae</taxon>
        <taxon>Schizosaccharomyces</taxon>
    </lineage>
</organism>
<feature type="region of interest" description="Disordered" evidence="1">
    <location>
        <begin position="324"/>
        <end position="404"/>
    </location>
</feature>